<dbReference type="AlphaFoldDB" id="A0A5J5ACJ5"/>
<protein>
    <recommendedName>
        <fullName evidence="1">Lethal giant larvae (Lgl)-like C-terminal domain-containing protein</fullName>
    </recommendedName>
</protein>
<dbReference type="Pfam" id="PF08596">
    <property type="entry name" value="Lgl_C"/>
    <property type="match status" value="1"/>
</dbReference>
<feature type="domain" description="Lethal giant larvae (Lgl)-like C-terminal" evidence="1">
    <location>
        <begin position="15"/>
        <end position="104"/>
    </location>
</feature>
<proteinExistence type="predicted"/>
<reference evidence="2 3" key="1">
    <citation type="submission" date="2019-09" db="EMBL/GenBank/DDBJ databases">
        <title>A chromosome-level genome assembly of the Chinese tupelo Nyssa sinensis.</title>
        <authorList>
            <person name="Yang X."/>
            <person name="Kang M."/>
            <person name="Yang Y."/>
            <person name="Xiong H."/>
            <person name="Wang M."/>
            <person name="Zhang Z."/>
            <person name="Wang Z."/>
            <person name="Wu H."/>
            <person name="Ma T."/>
            <person name="Liu J."/>
            <person name="Xi Z."/>
        </authorList>
    </citation>
    <scope>NUCLEOTIDE SEQUENCE [LARGE SCALE GENOMIC DNA]</scope>
    <source>
        <strain evidence="2">J267</strain>
        <tissue evidence="2">Leaf</tissue>
    </source>
</reference>
<dbReference type="OrthoDB" id="19944at2759"/>
<accession>A0A5J5ACJ5</accession>
<organism evidence="2 3">
    <name type="scientific">Nyssa sinensis</name>
    <dbReference type="NCBI Taxonomy" id="561372"/>
    <lineage>
        <taxon>Eukaryota</taxon>
        <taxon>Viridiplantae</taxon>
        <taxon>Streptophyta</taxon>
        <taxon>Embryophyta</taxon>
        <taxon>Tracheophyta</taxon>
        <taxon>Spermatophyta</taxon>
        <taxon>Magnoliopsida</taxon>
        <taxon>eudicotyledons</taxon>
        <taxon>Gunneridae</taxon>
        <taxon>Pentapetalae</taxon>
        <taxon>asterids</taxon>
        <taxon>Cornales</taxon>
        <taxon>Nyssaceae</taxon>
        <taxon>Nyssa</taxon>
    </lineage>
</organism>
<sequence length="107" mass="12156">MTKKPLFLKLKVIAEKWNSGVCVEMVVVGVVVVVVVEIKKPWTYHWSLPELSLLKETSIRGLTFSTPKLKSISESSVCSSRDGELIMVNGDQEIFFVSVLHEKQMYR</sequence>
<dbReference type="EMBL" id="CM018045">
    <property type="protein sequence ID" value="KAA8527984.1"/>
    <property type="molecule type" value="Genomic_DNA"/>
</dbReference>
<evidence type="ECO:0000313" key="3">
    <source>
        <dbReference type="Proteomes" id="UP000325577"/>
    </source>
</evidence>
<evidence type="ECO:0000313" key="2">
    <source>
        <dbReference type="EMBL" id="KAA8527984.1"/>
    </source>
</evidence>
<dbReference type="InterPro" id="IPR013905">
    <property type="entry name" value="Lgl_C_dom"/>
</dbReference>
<name>A0A5J5ACJ5_9ASTE</name>
<keyword evidence="3" id="KW-1185">Reference proteome</keyword>
<evidence type="ECO:0000259" key="1">
    <source>
        <dbReference type="Pfam" id="PF08596"/>
    </source>
</evidence>
<dbReference type="Proteomes" id="UP000325577">
    <property type="component" value="Linkage Group LG21"/>
</dbReference>
<gene>
    <name evidence="2" type="ORF">F0562_035147</name>
</gene>